<reference evidence="3" key="1">
    <citation type="submission" date="2016-11" db="UniProtKB">
        <authorList>
            <consortium name="WormBaseParasite"/>
        </authorList>
    </citation>
    <scope>IDENTIFICATION</scope>
</reference>
<dbReference type="PROSITE" id="PS00028">
    <property type="entry name" value="ZINC_FINGER_C2H2_1"/>
    <property type="match status" value="1"/>
</dbReference>
<dbReference type="WBParaSite" id="L893_g786.t1">
    <property type="protein sequence ID" value="L893_g786.t1"/>
    <property type="gene ID" value="L893_g786"/>
</dbReference>
<accession>A0A1I8APY0</accession>
<dbReference type="Proteomes" id="UP000095287">
    <property type="component" value="Unplaced"/>
</dbReference>
<protein>
    <submittedName>
        <fullName evidence="3">C2H2-type domain-containing protein</fullName>
    </submittedName>
</protein>
<keyword evidence="2" id="KW-1185">Reference proteome</keyword>
<name>A0A1I8APY0_9BILA</name>
<proteinExistence type="predicted"/>
<evidence type="ECO:0000259" key="1">
    <source>
        <dbReference type="PROSITE" id="PS00028"/>
    </source>
</evidence>
<organism evidence="2 3">
    <name type="scientific">Steinernema glaseri</name>
    <dbReference type="NCBI Taxonomy" id="37863"/>
    <lineage>
        <taxon>Eukaryota</taxon>
        <taxon>Metazoa</taxon>
        <taxon>Ecdysozoa</taxon>
        <taxon>Nematoda</taxon>
        <taxon>Chromadorea</taxon>
        <taxon>Rhabditida</taxon>
        <taxon>Tylenchina</taxon>
        <taxon>Panagrolaimomorpha</taxon>
        <taxon>Strongyloidoidea</taxon>
        <taxon>Steinernematidae</taxon>
        <taxon>Steinernema</taxon>
    </lineage>
</organism>
<feature type="domain" description="C2H2-type" evidence="1">
    <location>
        <begin position="36"/>
        <end position="57"/>
    </location>
</feature>
<evidence type="ECO:0000313" key="2">
    <source>
        <dbReference type="Proteomes" id="UP000095287"/>
    </source>
</evidence>
<dbReference type="AlphaFoldDB" id="A0A1I8APY0"/>
<dbReference type="InterPro" id="IPR013087">
    <property type="entry name" value="Znf_C2H2_type"/>
</dbReference>
<sequence length="66" mass="7686">MDKIQHPQAEEPWVTLRNTLIEMCLRKSAHSGELECSVCDMAFSRMFDFELHLIREHVGLARSPPF</sequence>
<evidence type="ECO:0000313" key="3">
    <source>
        <dbReference type="WBParaSite" id="L893_g786.t1"/>
    </source>
</evidence>